<keyword evidence="8" id="KW-1185">Reference proteome</keyword>
<evidence type="ECO:0000256" key="4">
    <source>
        <dbReference type="ARBA" id="ARBA00023136"/>
    </source>
</evidence>
<dbReference type="AlphaFoldDB" id="A0ABD6ACA1"/>
<dbReference type="RefSeq" id="WP_276303107.1">
    <property type="nucleotide sequence ID" value="NZ_CP119992.1"/>
</dbReference>
<feature type="transmembrane region" description="Helical" evidence="5">
    <location>
        <begin position="250"/>
        <end position="266"/>
    </location>
</feature>
<keyword evidence="3 5" id="KW-1133">Transmembrane helix</keyword>
<evidence type="ECO:0000313" key="7">
    <source>
        <dbReference type="EMBL" id="MFC7317649.1"/>
    </source>
</evidence>
<feature type="transmembrane region" description="Helical" evidence="5">
    <location>
        <begin position="69"/>
        <end position="91"/>
    </location>
</feature>
<feature type="transmembrane region" description="Helical" evidence="5">
    <location>
        <begin position="218"/>
        <end position="238"/>
    </location>
</feature>
<evidence type="ECO:0000256" key="3">
    <source>
        <dbReference type="ARBA" id="ARBA00022989"/>
    </source>
</evidence>
<keyword evidence="4 5" id="KW-0472">Membrane</keyword>
<accession>A0ABD6ACA1</accession>
<dbReference type="InterPro" id="IPR050638">
    <property type="entry name" value="AA-Vitamin_Transporters"/>
</dbReference>
<feature type="domain" description="EamA" evidence="6">
    <location>
        <begin position="159"/>
        <end position="291"/>
    </location>
</feature>
<dbReference type="InterPro" id="IPR037185">
    <property type="entry name" value="EmrE-like"/>
</dbReference>
<evidence type="ECO:0000256" key="2">
    <source>
        <dbReference type="ARBA" id="ARBA00022692"/>
    </source>
</evidence>
<feature type="transmembrane region" description="Helical" evidence="5">
    <location>
        <begin position="97"/>
        <end position="119"/>
    </location>
</feature>
<dbReference type="Proteomes" id="UP001596547">
    <property type="component" value="Unassembled WGS sequence"/>
</dbReference>
<feature type="transmembrane region" description="Helical" evidence="5">
    <location>
        <begin position="37"/>
        <end position="57"/>
    </location>
</feature>
<feature type="transmembrane region" description="Helical" evidence="5">
    <location>
        <begin position="126"/>
        <end position="143"/>
    </location>
</feature>
<feature type="domain" description="EamA" evidence="6">
    <location>
        <begin position="11"/>
        <end position="143"/>
    </location>
</feature>
<protein>
    <submittedName>
        <fullName evidence="7">DMT family transporter</fullName>
    </submittedName>
</protein>
<feature type="transmembrane region" description="Helical" evidence="5">
    <location>
        <begin position="155"/>
        <end position="175"/>
    </location>
</feature>
<dbReference type="PANTHER" id="PTHR32322">
    <property type="entry name" value="INNER MEMBRANE TRANSPORTER"/>
    <property type="match status" value="1"/>
</dbReference>
<reference evidence="7 8" key="1">
    <citation type="journal article" date="2019" name="Int. J. Syst. Evol. Microbiol.">
        <title>The Global Catalogue of Microorganisms (GCM) 10K type strain sequencing project: providing services to taxonomists for standard genome sequencing and annotation.</title>
        <authorList>
            <consortium name="The Broad Institute Genomics Platform"/>
            <consortium name="The Broad Institute Genome Sequencing Center for Infectious Disease"/>
            <person name="Wu L."/>
            <person name="Ma J."/>
        </authorList>
    </citation>
    <scope>NUCLEOTIDE SEQUENCE [LARGE SCALE GENOMIC DNA]</scope>
    <source>
        <strain evidence="7 8">PSR21</strain>
    </source>
</reference>
<evidence type="ECO:0000313" key="8">
    <source>
        <dbReference type="Proteomes" id="UP001596547"/>
    </source>
</evidence>
<gene>
    <name evidence="7" type="ORF">ACFQPE_12760</name>
</gene>
<dbReference type="GeneID" id="79315670"/>
<keyword evidence="2 5" id="KW-0812">Transmembrane</keyword>
<proteinExistence type="predicted"/>
<evidence type="ECO:0000256" key="1">
    <source>
        <dbReference type="ARBA" id="ARBA00004141"/>
    </source>
</evidence>
<dbReference type="EMBL" id="JBHTBF010000002">
    <property type="protein sequence ID" value="MFC7317649.1"/>
    <property type="molecule type" value="Genomic_DNA"/>
</dbReference>
<evidence type="ECO:0000259" key="6">
    <source>
        <dbReference type="Pfam" id="PF00892"/>
    </source>
</evidence>
<sequence length="309" mass="32007">MDTAGPFRRLWLFVLAASTFGGVFVAVEVGLSYFPPLLFLALRFDLAAAFLLAYVAVTRERWRPRTRGDIAAVLVAGLLAIGLTNALLFLGQRTVPGAVASVVFSLAPVLTPAFALALLPGEKLSYRGLAGLLLGLVGVGLVVQPDPSSLLGGDVGGRVVLLGGALALAFGTTLLKRADAGIPSIAVVAWALPVSALVVHAASALAGESLAAVEWTPTAFATVGYVSVFGAAIAYNAYFELLDLVGPIEATLVSYAVPMVATVLSWTLLDRVVSATTVAGFAVIFLGFALLEYRTLRGIVPAVRAALDR</sequence>
<evidence type="ECO:0000256" key="5">
    <source>
        <dbReference type="SAM" id="Phobius"/>
    </source>
</evidence>
<dbReference type="GO" id="GO:0016020">
    <property type="term" value="C:membrane"/>
    <property type="evidence" value="ECO:0007669"/>
    <property type="project" value="UniProtKB-SubCell"/>
</dbReference>
<feature type="transmembrane region" description="Helical" evidence="5">
    <location>
        <begin position="12"/>
        <end position="31"/>
    </location>
</feature>
<comment type="caution">
    <text evidence="7">The sequence shown here is derived from an EMBL/GenBank/DDBJ whole genome shotgun (WGS) entry which is preliminary data.</text>
</comment>
<feature type="transmembrane region" description="Helical" evidence="5">
    <location>
        <begin position="187"/>
        <end position="206"/>
    </location>
</feature>
<dbReference type="Pfam" id="PF00892">
    <property type="entry name" value="EamA"/>
    <property type="match status" value="2"/>
</dbReference>
<dbReference type="InterPro" id="IPR000620">
    <property type="entry name" value="EamA_dom"/>
</dbReference>
<feature type="transmembrane region" description="Helical" evidence="5">
    <location>
        <begin position="272"/>
        <end position="291"/>
    </location>
</feature>
<comment type="subcellular location">
    <subcellularLocation>
        <location evidence="1">Membrane</location>
        <topology evidence="1">Multi-pass membrane protein</topology>
    </subcellularLocation>
</comment>
<organism evidence="7 8">
    <name type="scientific">Halomarina halobia</name>
    <dbReference type="NCBI Taxonomy" id="3033386"/>
    <lineage>
        <taxon>Archaea</taxon>
        <taxon>Methanobacteriati</taxon>
        <taxon>Methanobacteriota</taxon>
        <taxon>Stenosarchaea group</taxon>
        <taxon>Halobacteria</taxon>
        <taxon>Halobacteriales</taxon>
        <taxon>Natronomonadaceae</taxon>
        <taxon>Halomarina</taxon>
    </lineage>
</organism>
<dbReference type="SUPFAM" id="SSF103481">
    <property type="entry name" value="Multidrug resistance efflux transporter EmrE"/>
    <property type="match status" value="2"/>
</dbReference>
<dbReference type="PANTHER" id="PTHR32322:SF2">
    <property type="entry name" value="EAMA DOMAIN-CONTAINING PROTEIN"/>
    <property type="match status" value="1"/>
</dbReference>
<name>A0ABD6ACA1_9EURY</name>